<feature type="signal peptide" evidence="2">
    <location>
        <begin position="1"/>
        <end position="27"/>
    </location>
</feature>
<dbReference type="Pfam" id="PF00076">
    <property type="entry name" value="RRM_1"/>
    <property type="match status" value="1"/>
</dbReference>
<dbReference type="PANTHER" id="PTHR15241">
    <property type="entry name" value="TRANSFORMER-2-RELATED"/>
    <property type="match status" value="1"/>
</dbReference>
<dbReference type="Proteomes" id="UP001363151">
    <property type="component" value="Unassembled WGS sequence"/>
</dbReference>
<evidence type="ECO:0000256" key="1">
    <source>
        <dbReference type="PROSITE-ProRule" id="PRU00176"/>
    </source>
</evidence>
<evidence type="ECO:0000259" key="3">
    <source>
        <dbReference type="PROSITE" id="PS50102"/>
    </source>
</evidence>
<organism evidence="4 5">
    <name type="scientific">Aureococcus anophagefferens</name>
    <name type="common">Harmful bloom alga</name>
    <dbReference type="NCBI Taxonomy" id="44056"/>
    <lineage>
        <taxon>Eukaryota</taxon>
        <taxon>Sar</taxon>
        <taxon>Stramenopiles</taxon>
        <taxon>Ochrophyta</taxon>
        <taxon>Pelagophyceae</taxon>
        <taxon>Pelagomonadales</taxon>
        <taxon>Pelagomonadaceae</taxon>
        <taxon>Aureococcus</taxon>
    </lineage>
</organism>
<dbReference type="PROSITE" id="PS50102">
    <property type="entry name" value="RRM"/>
    <property type="match status" value="1"/>
</dbReference>
<comment type="caution">
    <text evidence="4">The sequence shown here is derived from an EMBL/GenBank/DDBJ whole genome shotgun (WGS) entry which is preliminary data.</text>
</comment>
<dbReference type="InterPro" id="IPR025086">
    <property type="entry name" value="SDE2/SF3A3_SAP"/>
</dbReference>
<keyword evidence="1" id="KW-0694">RNA-binding</keyword>
<gene>
    <name evidence="4" type="ORF">SO694_0024503</name>
</gene>
<feature type="chain" id="PRO_5046576285" description="RRM domain-containing protein" evidence="2">
    <location>
        <begin position="28"/>
        <end position="230"/>
    </location>
</feature>
<dbReference type="SUPFAM" id="SSF54928">
    <property type="entry name" value="RNA-binding domain, RBD"/>
    <property type="match status" value="1"/>
</dbReference>
<dbReference type="Pfam" id="PF13297">
    <property type="entry name" value="SDE2_2C"/>
    <property type="match status" value="1"/>
</dbReference>
<keyword evidence="2" id="KW-0732">Signal</keyword>
<proteinExistence type="predicted"/>
<feature type="domain" description="RRM" evidence="3">
    <location>
        <begin position="47"/>
        <end position="134"/>
    </location>
</feature>
<dbReference type="PANTHER" id="PTHR15241:SF304">
    <property type="entry name" value="RRM DOMAIN-CONTAINING PROTEIN"/>
    <property type="match status" value="1"/>
</dbReference>
<dbReference type="InterPro" id="IPR012677">
    <property type="entry name" value="Nucleotide-bd_a/b_plait_sf"/>
</dbReference>
<dbReference type="EMBL" id="JBBJCI010000266">
    <property type="protein sequence ID" value="KAK7236703.1"/>
    <property type="molecule type" value="Genomic_DNA"/>
</dbReference>
<evidence type="ECO:0000313" key="5">
    <source>
        <dbReference type="Proteomes" id="UP001363151"/>
    </source>
</evidence>
<accession>A0ABR1FRT7</accession>
<dbReference type="InterPro" id="IPR000504">
    <property type="entry name" value="RRM_dom"/>
</dbReference>
<keyword evidence="5" id="KW-1185">Reference proteome</keyword>
<name>A0ABR1FRT7_AURAN</name>
<dbReference type="InterPro" id="IPR035979">
    <property type="entry name" value="RBD_domain_sf"/>
</dbReference>
<dbReference type="Gene3D" id="3.30.70.330">
    <property type="match status" value="1"/>
</dbReference>
<reference evidence="4 5" key="1">
    <citation type="submission" date="2024-03" db="EMBL/GenBank/DDBJ databases">
        <title>Aureococcus anophagefferens CCMP1851 and Kratosvirus quantuckense: Draft genome of a second virus-susceptible host strain in the model system.</title>
        <authorList>
            <person name="Chase E."/>
            <person name="Truchon A.R."/>
            <person name="Schepens W."/>
            <person name="Wilhelm S.W."/>
        </authorList>
    </citation>
    <scope>NUCLEOTIDE SEQUENCE [LARGE SCALE GENOMIC DNA]</scope>
    <source>
        <strain evidence="4 5">CCMP1851</strain>
    </source>
</reference>
<evidence type="ECO:0000256" key="2">
    <source>
        <dbReference type="SAM" id="SignalP"/>
    </source>
</evidence>
<sequence length="230" mass="24835">MPIARQQTLRALACLAAASAFAPTALSGRRLGALRAQGDDQYPATATDVFVGNLRYGTDEDLLEAYVKSLRGPDGGYLDAEVLKVTVPRDEETGKERGYAFVKVLNAEQAAGVADGLDGEEFDGRVLNSNVKYPKGKKRWVEKEAVDPATLDDGGLLESLDSLEDVYAVQGFDLQYLRNACKKVGIKAGGDMEQCSARLWKIKGLSPDVYLDPSFGLVPTRGGKRNAGFR</sequence>
<protein>
    <recommendedName>
        <fullName evidence="3">RRM domain-containing protein</fullName>
    </recommendedName>
</protein>
<evidence type="ECO:0000313" key="4">
    <source>
        <dbReference type="EMBL" id="KAK7236703.1"/>
    </source>
</evidence>
<dbReference type="SMART" id="SM00360">
    <property type="entry name" value="RRM"/>
    <property type="match status" value="1"/>
</dbReference>